<proteinExistence type="predicted"/>
<dbReference type="GO" id="GO:0003677">
    <property type="term" value="F:DNA binding"/>
    <property type="evidence" value="ECO:0007669"/>
    <property type="project" value="UniProtKB-KW"/>
</dbReference>
<dbReference type="PROSITE" id="PS51299">
    <property type="entry name" value="HTH_APSES"/>
    <property type="match status" value="1"/>
</dbReference>
<dbReference type="InterPro" id="IPR017880">
    <property type="entry name" value="KilA_N"/>
</dbReference>
<dbReference type="OrthoDB" id="6966367at2"/>
<evidence type="ECO:0000313" key="3">
    <source>
        <dbReference type="EMBL" id="AFZ11474.1"/>
    </source>
</evidence>
<evidence type="ECO:0000259" key="2">
    <source>
        <dbReference type="PROSITE" id="PS51301"/>
    </source>
</evidence>
<dbReference type="KEGG" id="cep:Cri9333_0516"/>
<evidence type="ECO:0000259" key="1">
    <source>
        <dbReference type="PROSITE" id="PS51299"/>
    </source>
</evidence>
<gene>
    <name evidence="3" type="ORF">Cri9333_0516</name>
</gene>
<protein>
    <submittedName>
        <fullName evidence="3">KilA, /APSES-type HTH DNA-binding domain protein</fullName>
    </submittedName>
</protein>
<dbReference type="AlphaFoldDB" id="K9VV86"/>
<dbReference type="InterPro" id="IPR036887">
    <property type="entry name" value="HTH_APSES_sf"/>
</dbReference>
<dbReference type="Pfam" id="PF04383">
    <property type="entry name" value="KilA-N"/>
    <property type="match status" value="1"/>
</dbReference>
<dbReference type="PROSITE" id="PS51301">
    <property type="entry name" value="KILA_N"/>
    <property type="match status" value="1"/>
</dbReference>
<dbReference type="SMART" id="SM01252">
    <property type="entry name" value="KilA-N"/>
    <property type="match status" value="1"/>
</dbReference>
<dbReference type="SUPFAM" id="SSF54616">
    <property type="entry name" value="DNA-binding domain of Mlu1-box binding protein MBP1"/>
    <property type="match status" value="1"/>
</dbReference>
<feature type="domain" description="HTH APSES-type" evidence="1">
    <location>
        <begin position="1"/>
        <end position="95"/>
    </location>
</feature>
<dbReference type="Proteomes" id="UP000010472">
    <property type="component" value="Chromosome"/>
</dbReference>
<dbReference type="InterPro" id="IPR003163">
    <property type="entry name" value="Tscrpt_reg_HTH_APSES-type"/>
</dbReference>
<dbReference type="InterPro" id="IPR018004">
    <property type="entry name" value="KilA/APSES_HTH"/>
</dbReference>
<dbReference type="EMBL" id="CP003620">
    <property type="protein sequence ID" value="AFZ11474.1"/>
    <property type="molecule type" value="Genomic_DNA"/>
</dbReference>
<organism evidence="3 4">
    <name type="scientific">Crinalium epipsammum PCC 9333</name>
    <dbReference type="NCBI Taxonomy" id="1173022"/>
    <lineage>
        <taxon>Bacteria</taxon>
        <taxon>Bacillati</taxon>
        <taxon>Cyanobacteriota</taxon>
        <taxon>Cyanophyceae</taxon>
        <taxon>Gomontiellales</taxon>
        <taxon>Gomontiellaceae</taxon>
        <taxon>Crinalium</taxon>
    </lineage>
</organism>
<dbReference type="HOGENOM" id="CLU_2368123_0_0_3"/>
<keyword evidence="4" id="KW-1185">Reference proteome</keyword>
<dbReference type="Gene3D" id="3.10.260.10">
    <property type="entry name" value="Transcription regulator HTH, APSES-type DNA-binding domain"/>
    <property type="match status" value="1"/>
</dbReference>
<name>K9VV86_9CYAN</name>
<dbReference type="RefSeq" id="WP_015201609.1">
    <property type="nucleotide sequence ID" value="NC_019753.1"/>
</dbReference>
<keyword evidence="3" id="KW-0238">DNA-binding</keyword>
<sequence>MISAIAQRKSDGYINATAMCKAAGKKWNNYYQNDSTKEYLEALAVDLGLDVIVKNPVTTIPATALVQVFQGGNATQGTWVHYEIAVDLGKSRTRR</sequence>
<accession>K9VV86</accession>
<reference evidence="3 4" key="1">
    <citation type="submission" date="2012-06" db="EMBL/GenBank/DDBJ databases">
        <title>Finished chromosome of genome of Crinalium epipsammum PCC 9333.</title>
        <authorList>
            <consortium name="US DOE Joint Genome Institute"/>
            <person name="Gugger M."/>
            <person name="Coursin T."/>
            <person name="Rippka R."/>
            <person name="Tandeau De Marsac N."/>
            <person name="Huntemann M."/>
            <person name="Wei C.-L."/>
            <person name="Han J."/>
            <person name="Detter J.C."/>
            <person name="Han C."/>
            <person name="Tapia R."/>
            <person name="Davenport K."/>
            <person name="Daligault H."/>
            <person name="Erkkila T."/>
            <person name="Gu W."/>
            <person name="Munk A.C.C."/>
            <person name="Teshima H."/>
            <person name="Xu Y."/>
            <person name="Chain P."/>
            <person name="Chen A."/>
            <person name="Krypides N."/>
            <person name="Mavromatis K."/>
            <person name="Markowitz V."/>
            <person name="Szeto E."/>
            <person name="Ivanova N."/>
            <person name="Mikhailova N."/>
            <person name="Ovchinnikova G."/>
            <person name="Pagani I."/>
            <person name="Pati A."/>
            <person name="Goodwin L."/>
            <person name="Peters L."/>
            <person name="Pitluck S."/>
            <person name="Woyke T."/>
            <person name="Kerfeld C."/>
        </authorList>
    </citation>
    <scope>NUCLEOTIDE SEQUENCE [LARGE SCALE GENOMIC DNA]</scope>
    <source>
        <strain evidence="3 4">PCC 9333</strain>
    </source>
</reference>
<feature type="domain" description="KilA-N" evidence="2">
    <location>
        <begin position="1"/>
        <end position="95"/>
    </location>
</feature>
<dbReference type="STRING" id="1173022.Cri9333_0516"/>
<evidence type="ECO:0000313" key="4">
    <source>
        <dbReference type="Proteomes" id="UP000010472"/>
    </source>
</evidence>